<dbReference type="NCBIfam" id="TIGR00299">
    <property type="entry name" value="nickel pincer cofactor biosynthesis protein LarC"/>
    <property type="match status" value="1"/>
</dbReference>
<sequence length="410" mass="44478">MVLVIDAQVAGISGDMLLSSLVDMGAKKSKIIDGVYSVEEYLKGSKIVKMDFEKTVKHGTKSTYLVLETDEKYHERKGVEIQECILSASDRIGLSEKAKVFAKESIRSLLYAESNIHGEPLESVHFHEASSIDTVIDIIGSAIALDDLRLFSDEIISTPVAVGGGTLAFSHGIVSNPASAILEIFRGSDIAIRGGQIKEEITTPTGASLLVNLADRCSEFYPAMKIKSIGYGAGSKNFDGFPNVLKIVQGESTEEFQLDTIQILETNLDDVSGETIGHMIDKLIANGAKDVTVTGGITKKGRPTNLVSVICDPFVTNTLISTLISETGTLGVRIRSSSRYVVPRIVVSIPIMIQGNNFIVRCKIVKHNETIKHFKVESDDVKIISDSLSLSFKETLGLISDEVKSRLNIK</sequence>
<protein>
    <recommendedName>
        <fullName evidence="4">Nickel pincer cofactor biosynthesis protein LarC</fullName>
    </recommendedName>
</protein>
<dbReference type="AlphaFoldDB" id="A0A2H1FI60"/>
<dbReference type="InterPro" id="IPR002822">
    <property type="entry name" value="Ni_insertion"/>
</dbReference>
<dbReference type="EMBL" id="LT841358">
    <property type="protein sequence ID" value="SMH72456.1"/>
    <property type="molecule type" value="Genomic_DNA"/>
</dbReference>
<evidence type="ECO:0008006" key="4">
    <source>
        <dbReference type="Google" id="ProtNLM"/>
    </source>
</evidence>
<evidence type="ECO:0000256" key="1">
    <source>
        <dbReference type="ARBA" id="ARBA00022596"/>
    </source>
</evidence>
<dbReference type="Gene3D" id="3.30.70.1380">
    <property type="entry name" value="Transcriptional regulatory protein pf0864 domain like"/>
    <property type="match status" value="1"/>
</dbReference>
<dbReference type="Pfam" id="PF01969">
    <property type="entry name" value="Ni_insertion"/>
    <property type="match status" value="1"/>
</dbReference>
<proteinExistence type="predicted"/>
<dbReference type="PANTHER" id="PTHR36566">
    <property type="entry name" value="NICKEL INSERTION PROTEIN-RELATED"/>
    <property type="match status" value="1"/>
</dbReference>
<reference evidence="3" key="1">
    <citation type="submission" date="2017-03" db="EMBL/GenBank/DDBJ databases">
        <authorList>
            <person name="Herbold C."/>
        </authorList>
    </citation>
    <scope>NUCLEOTIDE SEQUENCE [LARGE SCALE GENOMIC DNA]</scope>
</reference>
<evidence type="ECO:0000313" key="3">
    <source>
        <dbReference type="Proteomes" id="UP000230607"/>
    </source>
</evidence>
<dbReference type="Proteomes" id="UP000230607">
    <property type="component" value="Chromosome 1"/>
</dbReference>
<organism evidence="2 3">
    <name type="scientific">Candidatus Nitrosotalea okcheonensis</name>
    <dbReference type="NCBI Taxonomy" id="1903276"/>
    <lineage>
        <taxon>Archaea</taxon>
        <taxon>Nitrososphaerota</taxon>
        <taxon>Nitrososphaeria</taxon>
        <taxon>Nitrosotaleales</taxon>
        <taxon>Nitrosotaleaceae</taxon>
        <taxon>Nitrosotalea</taxon>
    </lineage>
</organism>
<dbReference type="RefSeq" id="WP_157928219.1">
    <property type="nucleotide sequence ID" value="NZ_LT841358.1"/>
</dbReference>
<keyword evidence="1" id="KW-0533">Nickel</keyword>
<dbReference type="OrthoDB" id="10691at2157"/>
<dbReference type="PANTHER" id="PTHR36566:SF1">
    <property type="entry name" value="PYRIDINIUM-3,5-BISTHIOCARBOXYLIC ACID MONONUCLEOTIDE NICKEL INSERTION PROTEIN"/>
    <property type="match status" value="1"/>
</dbReference>
<keyword evidence="3" id="KW-1185">Reference proteome</keyword>
<gene>
    <name evidence="2" type="ORF">NCS_30296</name>
</gene>
<evidence type="ECO:0000313" key="2">
    <source>
        <dbReference type="EMBL" id="SMH72456.1"/>
    </source>
</evidence>
<accession>A0A2H1FI60</accession>
<name>A0A2H1FI60_9ARCH</name>